<gene>
    <name evidence="3" type="ORF">GCM10010912_64650</name>
</gene>
<proteinExistence type="predicted"/>
<name>A0A917D6E8_9BACL</name>
<evidence type="ECO:0000313" key="3">
    <source>
        <dbReference type="EMBL" id="GGG11345.1"/>
    </source>
</evidence>
<dbReference type="Proteomes" id="UP000637643">
    <property type="component" value="Unassembled WGS sequence"/>
</dbReference>
<reference evidence="3" key="2">
    <citation type="submission" date="2020-09" db="EMBL/GenBank/DDBJ databases">
        <authorList>
            <person name="Sun Q."/>
            <person name="Zhou Y."/>
        </authorList>
    </citation>
    <scope>NUCLEOTIDE SEQUENCE</scope>
    <source>
        <strain evidence="3">CGMCC 1.16134</strain>
    </source>
</reference>
<feature type="domain" description="Putative zinc-finger" evidence="2">
    <location>
        <begin position="9"/>
        <end position="38"/>
    </location>
</feature>
<sequence>MSQVHDDVIRDLLPLYVDDICSPETRKIIELHLATSPELKQELDNLKTDLQIPSSSAYNNRQEGQAIKRIATVWNRSRWMSFIKGGAIATLSCAVIALAYVGLFRWNIASVPSDVIAISDVGKLADGKIVYHVRLTDGYESNQANYSYHEDGTIYITPKRPIIKSKAKHESAISRYDTIDMFDYYYKERFGQDKQFNTIYYGTPEDRVLVWDKDMKVPPASAKAEAGFVPE</sequence>
<keyword evidence="1" id="KW-0472">Membrane</keyword>
<dbReference type="EMBL" id="BMKR01000052">
    <property type="protein sequence ID" value="GGG11345.1"/>
    <property type="molecule type" value="Genomic_DNA"/>
</dbReference>
<keyword evidence="1" id="KW-1133">Transmembrane helix</keyword>
<dbReference type="InterPro" id="IPR027383">
    <property type="entry name" value="Znf_put"/>
</dbReference>
<feature type="transmembrane region" description="Helical" evidence="1">
    <location>
        <begin position="86"/>
        <end position="106"/>
    </location>
</feature>
<dbReference type="Pfam" id="PF13490">
    <property type="entry name" value="zf-HC2"/>
    <property type="match status" value="1"/>
</dbReference>
<dbReference type="RefSeq" id="WP_189032064.1">
    <property type="nucleotide sequence ID" value="NZ_BMKR01000052.1"/>
</dbReference>
<evidence type="ECO:0000313" key="4">
    <source>
        <dbReference type="Proteomes" id="UP000637643"/>
    </source>
</evidence>
<keyword evidence="4" id="KW-1185">Reference proteome</keyword>
<accession>A0A917D6E8</accession>
<evidence type="ECO:0000256" key="1">
    <source>
        <dbReference type="SAM" id="Phobius"/>
    </source>
</evidence>
<evidence type="ECO:0000259" key="2">
    <source>
        <dbReference type="Pfam" id="PF13490"/>
    </source>
</evidence>
<comment type="caution">
    <text evidence="3">The sequence shown here is derived from an EMBL/GenBank/DDBJ whole genome shotgun (WGS) entry which is preliminary data.</text>
</comment>
<reference evidence="3" key="1">
    <citation type="journal article" date="2014" name="Int. J. Syst. Evol. Microbiol.">
        <title>Complete genome sequence of Corynebacterium casei LMG S-19264T (=DSM 44701T), isolated from a smear-ripened cheese.</title>
        <authorList>
            <consortium name="US DOE Joint Genome Institute (JGI-PGF)"/>
            <person name="Walter F."/>
            <person name="Albersmeier A."/>
            <person name="Kalinowski J."/>
            <person name="Ruckert C."/>
        </authorList>
    </citation>
    <scope>NUCLEOTIDE SEQUENCE</scope>
    <source>
        <strain evidence="3">CGMCC 1.16134</strain>
    </source>
</reference>
<dbReference type="AlphaFoldDB" id="A0A917D6E8"/>
<keyword evidence="1" id="KW-0812">Transmembrane</keyword>
<protein>
    <recommendedName>
        <fullName evidence="2">Putative zinc-finger domain-containing protein</fullName>
    </recommendedName>
</protein>
<organism evidence="3 4">
    <name type="scientific">Paenibacillus albidus</name>
    <dbReference type="NCBI Taxonomy" id="2041023"/>
    <lineage>
        <taxon>Bacteria</taxon>
        <taxon>Bacillati</taxon>
        <taxon>Bacillota</taxon>
        <taxon>Bacilli</taxon>
        <taxon>Bacillales</taxon>
        <taxon>Paenibacillaceae</taxon>
        <taxon>Paenibacillus</taxon>
    </lineage>
</organism>